<keyword evidence="2" id="KW-0472">Membrane</keyword>
<dbReference type="EMBL" id="CP009287">
    <property type="protein sequence ID" value="AIQ69840.1"/>
    <property type="molecule type" value="Genomic_DNA"/>
</dbReference>
<protein>
    <submittedName>
        <fullName evidence="3">Uncharacterized protein</fullName>
    </submittedName>
</protein>
<proteinExistence type="predicted"/>
<dbReference type="Proteomes" id="UP000029500">
    <property type="component" value="Chromosome"/>
</dbReference>
<evidence type="ECO:0000256" key="1">
    <source>
        <dbReference type="SAM" id="MobiDB-lite"/>
    </source>
</evidence>
<name>A0A089MBW1_9BACL</name>
<dbReference type="STRING" id="189425.PGRAT_21020"/>
<dbReference type="AlphaFoldDB" id="A0A089MBW1"/>
<sequence length="125" mass="13942">MSEELSRVKSRKKPNKVEQPSAAKRKNRSRVPSASQTAAETPLAGSGTLSRKSRYSTAPSRKASKRDESPVDGDTATPSRTESYPSERLRFSKMFINSLIIIFMLLLGFLLWWGLIGAPDLNTLW</sequence>
<dbReference type="eggNOG" id="ENOG503067G">
    <property type="taxonomic scope" value="Bacteria"/>
</dbReference>
<keyword evidence="4" id="KW-1185">Reference proteome</keyword>
<dbReference type="RefSeq" id="WP_025709288.1">
    <property type="nucleotide sequence ID" value="NZ_CP009287.1"/>
</dbReference>
<feature type="transmembrane region" description="Helical" evidence="2">
    <location>
        <begin position="94"/>
        <end position="115"/>
    </location>
</feature>
<dbReference type="HOGENOM" id="CLU_155211_0_0_9"/>
<feature type="compositionally biased region" description="Polar residues" evidence="1">
    <location>
        <begin position="47"/>
        <end position="59"/>
    </location>
</feature>
<feature type="compositionally biased region" description="Polar residues" evidence="1">
    <location>
        <begin position="30"/>
        <end position="39"/>
    </location>
</feature>
<feature type="region of interest" description="Disordered" evidence="1">
    <location>
        <begin position="1"/>
        <end position="84"/>
    </location>
</feature>
<gene>
    <name evidence="3" type="ORF">PGRAT_21020</name>
</gene>
<evidence type="ECO:0000313" key="3">
    <source>
        <dbReference type="EMBL" id="AIQ69840.1"/>
    </source>
</evidence>
<reference evidence="3 4" key="1">
    <citation type="submission" date="2014-08" db="EMBL/GenBank/DDBJ databases">
        <title>Comparative genomics of the Paenibacillus odorifer group.</title>
        <authorList>
            <person name="den Bakker H.C."/>
            <person name="Tsai Y.-C."/>
            <person name="Martin N."/>
            <person name="Korlach J."/>
            <person name="Wiedmann M."/>
        </authorList>
    </citation>
    <scope>NUCLEOTIDE SEQUENCE [LARGE SCALE GENOMIC DNA]</scope>
    <source>
        <strain evidence="3 4">DSM 15220</strain>
    </source>
</reference>
<accession>A0A089MBW1</accession>
<evidence type="ECO:0000256" key="2">
    <source>
        <dbReference type="SAM" id="Phobius"/>
    </source>
</evidence>
<evidence type="ECO:0000313" key="4">
    <source>
        <dbReference type="Proteomes" id="UP000029500"/>
    </source>
</evidence>
<keyword evidence="2" id="KW-1133">Transmembrane helix</keyword>
<keyword evidence="2" id="KW-0812">Transmembrane</keyword>
<dbReference type="KEGG" id="pgm:PGRAT_21020"/>
<organism evidence="3 4">
    <name type="scientific">Paenibacillus graminis</name>
    <dbReference type="NCBI Taxonomy" id="189425"/>
    <lineage>
        <taxon>Bacteria</taxon>
        <taxon>Bacillati</taxon>
        <taxon>Bacillota</taxon>
        <taxon>Bacilli</taxon>
        <taxon>Bacillales</taxon>
        <taxon>Paenibacillaceae</taxon>
        <taxon>Paenibacillus</taxon>
    </lineage>
</organism>